<dbReference type="AlphaFoldDB" id="A0A1B8Y9R6"/>
<accession>A0A1B8Y9R6</accession>
<reference evidence="1" key="3">
    <citation type="submission" date="2016-05" db="EMBL/GenBank/DDBJ databases">
        <title>WGS assembly of Xenopus tropicalis.</title>
        <authorList>
            <person name="Sessions A."/>
            <person name="Jenkins J."/>
            <person name="Mitros T."/>
            <person name="Lyons J.T."/>
            <person name="Dichmann D.S."/>
            <person name="Robert J."/>
            <person name="Harland R.M."/>
            <person name="Rokhsar D.S."/>
        </authorList>
    </citation>
    <scope>NUCLEOTIDE SEQUENCE</scope>
    <source>
        <strain evidence="1">Nigerian</strain>
    </source>
</reference>
<organism evidence="1">
    <name type="scientific">Xenopus tropicalis</name>
    <name type="common">Western clawed frog</name>
    <name type="synonym">Silurana tropicalis</name>
    <dbReference type="NCBI Taxonomy" id="8364"/>
    <lineage>
        <taxon>Eukaryota</taxon>
        <taxon>Metazoa</taxon>
        <taxon>Chordata</taxon>
        <taxon>Craniata</taxon>
        <taxon>Vertebrata</taxon>
        <taxon>Euteleostomi</taxon>
        <taxon>Amphibia</taxon>
        <taxon>Batrachia</taxon>
        <taxon>Anura</taxon>
        <taxon>Pipoidea</taxon>
        <taxon>Pipidae</taxon>
        <taxon>Xenopodinae</taxon>
        <taxon>Xenopus</taxon>
        <taxon>Silurana</taxon>
    </lineage>
</organism>
<dbReference type="EMBL" id="KV460370">
    <property type="protein sequence ID" value="OCA19757.1"/>
    <property type="molecule type" value="Genomic_DNA"/>
</dbReference>
<reference evidence="1" key="1">
    <citation type="submission" date="2009-11" db="EMBL/GenBank/DDBJ databases">
        <authorList>
            <consortium name="US DOE Joint Genome Institute (JGI-PGF)"/>
            <person name="Ottilar R."/>
            <person name="Schmutz J."/>
            <person name="Salamov A."/>
            <person name="Cheng J.F."/>
            <person name="Lucas S."/>
            <person name="Pitluck S."/>
            <person name="Gundlach H."/>
            <person name="Guo Y."/>
            <person name="Haberer G."/>
            <person name="Nasrallah J."/>
            <person name="Mayer K.F.X."/>
            <person name="van de Peer Y."/>
            <person name="Weigel D."/>
            <person name="Grigoriev I.V."/>
        </authorList>
    </citation>
    <scope>NUCLEOTIDE SEQUENCE</scope>
    <source>
        <strain evidence="1">Nigerian</strain>
    </source>
</reference>
<gene>
    <name evidence="1" type="ORF">XENTR_v90028107mg</name>
</gene>
<proteinExistence type="predicted"/>
<protein>
    <submittedName>
        <fullName evidence="1">Uncharacterized protein</fullName>
    </submittedName>
</protein>
<evidence type="ECO:0000313" key="1">
    <source>
        <dbReference type="EMBL" id="OCA19757.1"/>
    </source>
</evidence>
<sequence>MLVHSCPIETMDLTEEPWNMGSVFHQCFSIGRELPKYFCAMSFTPDSTIDKQLPKYDCTICPLHEWNMPDSTSDKWIPFEKNWSLLRPMT</sequence>
<reference evidence="1" key="2">
    <citation type="journal article" date="2010" name="Science">
        <title>The genome of the Western clawed frog Xenopus tropicalis.</title>
        <authorList>
            <person name="Hellsten U."/>
            <person name="Harland R.M."/>
            <person name="Gilchrist M.J."/>
            <person name="Hendrix D."/>
            <person name="Jurka J."/>
            <person name="Kapitonov V."/>
            <person name="Ovcharenko I."/>
            <person name="Putnam N.H."/>
            <person name="Shu S."/>
            <person name="Taher L."/>
            <person name="Blitz I.L."/>
            <person name="Blumberg B."/>
            <person name="Dichmann D.S."/>
            <person name="Dubchak I."/>
            <person name="Amaya E."/>
            <person name="Detter J.C."/>
            <person name="Fletcher R."/>
            <person name="Gerhard D.S."/>
            <person name="Goodstein D."/>
            <person name="Graves T."/>
            <person name="Grigoriev I.V."/>
            <person name="Grimwood J."/>
            <person name="Kawashima T."/>
            <person name="Lindquist E."/>
            <person name="Lucas S.M."/>
            <person name="Mead P.E."/>
            <person name="Mitros T."/>
            <person name="Ogino H."/>
            <person name="Ohta Y."/>
            <person name="Poliakov A.V."/>
            <person name="Pollet N."/>
            <person name="Robert J."/>
            <person name="Salamov A."/>
            <person name="Sater A.K."/>
            <person name="Schmutz J."/>
            <person name="Terry A."/>
            <person name="Vize P.D."/>
            <person name="Warren W.C."/>
            <person name="Wells D."/>
            <person name="Wills A."/>
            <person name="Wilson R.K."/>
            <person name="Zimmerman L.B."/>
            <person name="Zorn A.M."/>
            <person name="Grainger R."/>
            <person name="Grammer T."/>
            <person name="Khokha M.K."/>
            <person name="Richardson P.M."/>
            <person name="Rokhsar D.S."/>
        </authorList>
    </citation>
    <scope>NUCLEOTIDE SEQUENCE [LARGE SCALE GENOMIC DNA]</scope>
    <source>
        <strain evidence="1">Nigerian</strain>
    </source>
</reference>
<name>A0A1B8Y9R6_XENTR</name>